<reference evidence="1" key="1">
    <citation type="journal article" date="2021" name="Proc. Natl. Acad. Sci. U.S.A.">
        <title>A Catalog of Tens of Thousands of Viruses from Human Metagenomes Reveals Hidden Associations with Chronic Diseases.</title>
        <authorList>
            <person name="Tisza M.J."/>
            <person name="Buck C.B."/>
        </authorList>
    </citation>
    <scope>NUCLEOTIDE SEQUENCE</scope>
    <source>
        <strain evidence="1">CtkL423</strain>
    </source>
</reference>
<protein>
    <submittedName>
        <fullName evidence="1">Uncharacterized protein</fullName>
    </submittedName>
</protein>
<accession>A0A8S5LE36</accession>
<evidence type="ECO:0000313" key="1">
    <source>
        <dbReference type="EMBL" id="DAD68153.1"/>
    </source>
</evidence>
<proteinExistence type="predicted"/>
<dbReference type="EMBL" id="BK014693">
    <property type="protein sequence ID" value="DAD68153.1"/>
    <property type="molecule type" value="Genomic_DNA"/>
</dbReference>
<name>A0A8S5LE36_9CAUD</name>
<sequence>MNTPSVQYLCRKDKRLAKAISMVGTITYSPYKNGYPFLVEQMLSTKISHKIFDISPMPSSREI</sequence>
<organism evidence="1">
    <name type="scientific">Siphoviridae sp. ctkL423</name>
    <dbReference type="NCBI Taxonomy" id="2823596"/>
    <lineage>
        <taxon>Viruses</taxon>
        <taxon>Duplodnaviria</taxon>
        <taxon>Heunggongvirae</taxon>
        <taxon>Uroviricota</taxon>
        <taxon>Caudoviricetes</taxon>
    </lineage>
</organism>